<dbReference type="Proteomes" id="UP000017866">
    <property type="component" value="Segment"/>
</dbReference>
<organism evidence="2 3">
    <name type="scientific">Ralstonia phage RSK1</name>
    <dbReference type="NCBI Taxonomy" id="1417599"/>
    <lineage>
        <taxon>Viruses</taxon>
        <taxon>Duplodnaviria</taxon>
        <taxon>Heunggongvirae</taxon>
        <taxon>Uroviricota</taxon>
        <taxon>Caudoviricetes</taxon>
        <taxon>Firingavirus</taxon>
        <taxon>Firingavirus RSK1</taxon>
    </lineage>
</organism>
<name>U6C6J3_9CAUD</name>
<sequence>MARARNIKPSFFTNDVLAEIAPLGRLLFQGLWCVADREGRLEDRPKKIKVELLPYDECDVNRLLDDLHRLGFILRYAVGEQRFIQVVNFLKHQNPHIKEAASQIPAPEEHSARTVQAPEEHSARTVQAPEIPEPTRLIPDSPIPLTDSPIPLTDSPTLIPDTGENTLSGKPDDEEDDDPPPEGKADLPGGIFAYWQRVMESPRSQLDVKRRRTIRAALKMGYSPHDLCRAIRGCSLTPHNMGQNDRGQKYNGIDLIFRSADQIDRFIANDSAPPKYQPASGVAAHNDALVAAYLARDGESSTDPTIIDMEH</sequence>
<protein>
    <submittedName>
        <fullName evidence="2">Putative replication protein</fullName>
    </submittedName>
</protein>
<feature type="region of interest" description="Disordered" evidence="1">
    <location>
        <begin position="98"/>
        <end position="188"/>
    </location>
</feature>
<accession>U6C6J3</accession>
<evidence type="ECO:0000256" key="1">
    <source>
        <dbReference type="SAM" id="MobiDB-lite"/>
    </source>
</evidence>
<keyword evidence="3" id="KW-1185">Reference proteome</keyword>
<reference evidence="2 3" key="1">
    <citation type="submission" date="2013-11" db="EMBL/GenBank/DDBJ databases">
        <title>Dynamic genome rearrangements of T7-like phages that infect Ralstonia solanacearum.</title>
        <authorList>
            <person name="Kotera S."/>
            <person name="Fujiwara A."/>
            <person name="Kawasaki T."/>
            <person name="Fujie M."/>
            <person name="Yamada T."/>
        </authorList>
    </citation>
    <scope>NUCLEOTIDE SEQUENCE [LARGE SCALE GENOMIC DNA]</scope>
</reference>
<evidence type="ECO:0000313" key="2">
    <source>
        <dbReference type="EMBL" id="BAO04714.1"/>
    </source>
</evidence>
<feature type="compositionally biased region" description="Basic and acidic residues" evidence="1">
    <location>
        <begin position="107"/>
        <end position="123"/>
    </location>
</feature>
<proteinExistence type="predicted"/>
<dbReference type="KEGG" id="vg:17699621"/>
<evidence type="ECO:0000313" key="3">
    <source>
        <dbReference type="Proteomes" id="UP000017866"/>
    </source>
</evidence>
<dbReference type="OrthoDB" id="24375at10239"/>
<dbReference type="GeneID" id="17699621"/>
<dbReference type="RefSeq" id="YP_008853834.1">
    <property type="nucleotide sequence ID" value="NC_022915.1"/>
</dbReference>
<dbReference type="EMBL" id="AB863625">
    <property type="protein sequence ID" value="BAO04714.1"/>
    <property type="molecule type" value="Genomic_DNA"/>
</dbReference>